<dbReference type="RefSeq" id="WP_173763924.1">
    <property type="nucleotide sequence ID" value="NZ_CP048836.1"/>
</dbReference>
<dbReference type="InterPro" id="IPR023346">
    <property type="entry name" value="Lysozyme-like_dom_sf"/>
</dbReference>
<feature type="domain" description="Transglycosylase SLT" evidence="3">
    <location>
        <begin position="65"/>
        <end position="163"/>
    </location>
</feature>
<dbReference type="Proteomes" id="UP000501991">
    <property type="component" value="Chromosome"/>
</dbReference>
<dbReference type="PANTHER" id="PTHR37423">
    <property type="entry name" value="SOLUBLE LYTIC MUREIN TRANSGLYCOSYLASE-RELATED"/>
    <property type="match status" value="1"/>
</dbReference>
<gene>
    <name evidence="4" type="ORF">G3580_03365</name>
</gene>
<evidence type="ECO:0000256" key="1">
    <source>
        <dbReference type="ARBA" id="ARBA00007734"/>
    </source>
</evidence>
<evidence type="ECO:0000313" key="5">
    <source>
        <dbReference type="Proteomes" id="UP000501991"/>
    </source>
</evidence>
<dbReference type="Gene3D" id="1.10.530.10">
    <property type="match status" value="1"/>
</dbReference>
<keyword evidence="5" id="KW-1185">Reference proteome</keyword>
<keyword evidence="2" id="KW-0732">Signal</keyword>
<evidence type="ECO:0000313" key="4">
    <source>
        <dbReference type="EMBL" id="QID16756.1"/>
    </source>
</evidence>
<dbReference type="AlphaFoldDB" id="A0A6C1AZH4"/>
<protein>
    <submittedName>
        <fullName evidence="4">Lytic transglycosylase domain-containing protein</fullName>
    </submittedName>
</protein>
<dbReference type="CDD" id="cd00254">
    <property type="entry name" value="LT-like"/>
    <property type="match status" value="1"/>
</dbReference>
<evidence type="ECO:0000256" key="2">
    <source>
        <dbReference type="SAM" id="SignalP"/>
    </source>
</evidence>
<dbReference type="SUPFAM" id="SSF53955">
    <property type="entry name" value="Lysozyme-like"/>
    <property type="match status" value="1"/>
</dbReference>
<organism evidence="4 5">
    <name type="scientific">Nitrogeniibacter mangrovi</name>
    <dbReference type="NCBI Taxonomy" id="2016596"/>
    <lineage>
        <taxon>Bacteria</taxon>
        <taxon>Pseudomonadati</taxon>
        <taxon>Pseudomonadota</taxon>
        <taxon>Betaproteobacteria</taxon>
        <taxon>Rhodocyclales</taxon>
        <taxon>Zoogloeaceae</taxon>
        <taxon>Nitrogeniibacter</taxon>
    </lineage>
</organism>
<dbReference type="Pfam" id="PF01464">
    <property type="entry name" value="SLT"/>
    <property type="match status" value="1"/>
</dbReference>
<dbReference type="InterPro" id="IPR008258">
    <property type="entry name" value="Transglycosylase_SLT_dom_1"/>
</dbReference>
<name>A0A6C1AZH4_9RHOO</name>
<proteinExistence type="inferred from homology"/>
<accession>A0A6C1AZH4</accession>
<feature type="chain" id="PRO_5025576398" evidence="2">
    <location>
        <begin position="22"/>
        <end position="210"/>
    </location>
</feature>
<comment type="similarity">
    <text evidence="1">Belongs to the transglycosylase Slt family.</text>
</comment>
<sequence length="210" mass="22364">MPIDGRLAALVLCLLAATVHADAGGDAYQLRIDTGRYRLQDQPGWQLPAPASTNPTAASRPFAEAIAHAANAAGIEPELLHAVVQAESGYRPDARSDKGATGLTQLMPGTAKQFDARALTDAHRNLQVGARYLRRLLDRFGNDRALALAAYNAGPGAVTRYGGIPPYPETRAYVARVLREYTALKAHRHTVPQPWQLGASGGDAHLPGDS</sequence>
<feature type="signal peptide" evidence="2">
    <location>
        <begin position="1"/>
        <end position="21"/>
    </location>
</feature>
<dbReference type="PANTHER" id="PTHR37423:SF2">
    <property type="entry name" value="MEMBRANE-BOUND LYTIC MUREIN TRANSGLYCOSYLASE C"/>
    <property type="match status" value="1"/>
</dbReference>
<dbReference type="EMBL" id="CP048836">
    <property type="protein sequence ID" value="QID16756.1"/>
    <property type="molecule type" value="Genomic_DNA"/>
</dbReference>
<reference evidence="4 5" key="1">
    <citation type="submission" date="2020-02" db="EMBL/GenBank/DDBJ databases">
        <title>Nitrogenibacter mangrovi gen. nov., sp. nov. isolated from mangrove sediment, a denitrifying betaproteobacterium.</title>
        <authorList>
            <person name="Liao H."/>
            <person name="Tian Y."/>
        </authorList>
    </citation>
    <scope>NUCLEOTIDE SEQUENCE [LARGE SCALE GENOMIC DNA]</scope>
    <source>
        <strain evidence="4 5">M9-3-2</strain>
    </source>
</reference>
<dbReference type="KEGG" id="azq:G3580_03365"/>
<evidence type="ECO:0000259" key="3">
    <source>
        <dbReference type="Pfam" id="PF01464"/>
    </source>
</evidence>